<dbReference type="GO" id="GO:0006633">
    <property type="term" value="P:fatty acid biosynthetic process"/>
    <property type="evidence" value="ECO:0007669"/>
    <property type="project" value="InterPro"/>
</dbReference>
<dbReference type="SUPFAM" id="SSF53901">
    <property type="entry name" value="Thiolase-like"/>
    <property type="match status" value="1"/>
</dbReference>
<dbReference type="InterPro" id="IPR014030">
    <property type="entry name" value="Ketoacyl_synth_N"/>
</dbReference>
<dbReference type="GO" id="GO:0004315">
    <property type="term" value="F:3-oxoacyl-[acyl-carrier-protein] synthase activity"/>
    <property type="evidence" value="ECO:0007669"/>
    <property type="project" value="InterPro"/>
</dbReference>
<organism evidence="4 5">
    <name type="scientific">Zopfia rhizophila CBS 207.26</name>
    <dbReference type="NCBI Taxonomy" id="1314779"/>
    <lineage>
        <taxon>Eukaryota</taxon>
        <taxon>Fungi</taxon>
        <taxon>Dikarya</taxon>
        <taxon>Ascomycota</taxon>
        <taxon>Pezizomycotina</taxon>
        <taxon>Dothideomycetes</taxon>
        <taxon>Dothideomycetes incertae sedis</taxon>
        <taxon>Zopfiaceae</taxon>
        <taxon>Zopfia</taxon>
    </lineage>
</organism>
<reference evidence="4" key="1">
    <citation type="journal article" date="2020" name="Stud. Mycol.">
        <title>101 Dothideomycetes genomes: a test case for predicting lifestyles and emergence of pathogens.</title>
        <authorList>
            <person name="Haridas S."/>
            <person name="Albert R."/>
            <person name="Binder M."/>
            <person name="Bloem J."/>
            <person name="Labutti K."/>
            <person name="Salamov A."/>
            <person name="Andreopoulos B."/>
            <person name="Baker S."/>
            <person name="Barry K."/>
            <person name="Bills G."/>
            <person name="Bluhm B."/>
            <person name="Cannon C."/>
            <person name="Castanera R."/>
            <person name="Culley D."/>
            <person name="Daum C."/>
            <person name="Ezra D."/>
            <person name="Gonzalez J."/>
            <person name="Henrissat B."/>
            <person name="Kuo A."/>
            <person name="Liang C."/>
            <person name="Lipzen A."/>
            <person name="Lutzoni F."/>
            <person name="Magnuson J."/>
            <person name="Mondo S."/>
            <person name="Nolan M."/>
            <person name="Ohm R."/>
            <person name="Pangilinan J."/>
            <person name="Park H.-J."/>
            <person name="Ramirez L."/>
            <person name="Alfaro M."/>
            <person name="Sun H."/>
            <person name="Tritt A."/>
            <person name="Yoshinaga Y."/>
            <person name="Zwiers L.-H."/>
            <person name="Turgeon B."/>
            <person name="Goodwin S."/>
            <person name="Spatafora J."/>
            <person name="Crous P."/>
            <person name="Grigoriev I."/>
        </authorList>
    </citation>
    <scope>NUCLEOTIDE SEQUENCE</scope>
    <source>
        <strain evidence="4">CBS 207.26</strain>
    </source>
</reference>
<feature type="domain" description="Ketosynthase family 3 (KS3)" evidence="3">
    <location>
        <begin position="1"/>
        <end position="116"/>
    </location>
</feature>
<accession>A0A6A6END6</accession>
<dbReference type="GO" id="GO:0016491">
    <property type="term" value="F:oxidoreductase activity"/>
    <property type="evidence" value="ECO:0007669"/>
    <property type="project" value="UniProtKB-KW"/>
</dbReference>
<dbReference type="PANTHER" id="PTHR43775:SF29">
    <property type="entry name" value="ASPERFURANONE POLYKETIDE SYNTHASE AFOG-RELATED"/>
    <property type="match status" value="1"/>
</dbReference>
<dbReference type="AlphaFoldDB" id="A0A6A6END6"/>
<keyword evidence="1" id="KW-0808">Transferase</keyword>
<dbReference type="PROSITE" id="PS00606">
    <property type="entry name" value="KS3_1"/>
    <property type="match status" value="1"/>
</dbReference>
<evidence type="ECO:0000313" key="4">
    <source>
        <dbReference type="EMBL" id="KAF2191590.1"/>
    </source>
</evidence>
<keyword evidence="2" id="KW-0560">Oxidoreductase</keyword>
<dbReference type="Pfam" id="PF00109">
    <property type="entry name" value="ketoacyl-synt"/>
    <property type="match status" value="1"/>
</dbReference>
<dbReference type="PROSITE" id="PS52004">
    <property type="entry name" value="KS3_2"/>
    <property type="match status" value="1"/>
</dbReference>
<dbReference type="InterPro" id="IPR016039">
    <property type="entry name" value="Thiolase-like"/>
</dbReference>
<dbReference type="EMBL" id="ML994617">
    <property type="protein sequence ID" value="KAF2191590.1"/>
    <property type="molecule type" value="Genomic_DNA"/>
</dbReference>
<evidence type="ECO:0000256" key="2">
    <source>
        <dbReference type="ARBA" id="ARBA00023002"/>
    </source>
</evidence>
<name>A0A6A6END6_9PEZI</name>
<dbReference type="GO" id="GO:0004312">
    <property type="term" value="F:fatty acid synthase activity"/>
    <property type="evidence" value="ECO:0007669"/>
    <property type="project" value="TreeGrafter"/>
</dbReference>
<feature type="non-terminal residue" evidence="4">
    <location>
        <position position="1"/>
    </location>
</feature>
<dbReference type="InterPro" id="IPR020841">
    <property type="entry name" value="PKS_Beta-ketoAc_synthase_dom"/>
</dbReference>
<evidence type="ECO:0000256" key="1">
    <source>
        <dbReference type="ARBA" id="ARBA00022679"/>
    </source>
</evidence>
<evidence type="ECO:0000313" key="5">
    <source>
        <dbReference type="Proteomes" id="UP000800200"/>
    </source>
</evidence>
<dbReference type="Gene3D" id="3.40.47.10">
    <property type="match status" value="1"/>
</dbReference>
<protein>
    <submittedName>
        <fullName evidence="4">Thiolase-like protein</fullName>
    </submittedName>
</protein>
<dbReference type="InterPro" id="IPR050091">
    <property type="entry name" value="PKS_NRPS_Biosynth_Enz"/>
</dbReference>
<dbReference type="OrthoDB" id="3786578at2759"/>
<keyword evidence="5" id="KW-1185">Reference proteome</keyword>
<dbReference type="Proteomes" id="UP000800200">
    <property type="component" value="Unassembled WGS sequence"/>
</dbReference>
<sequence>LANRLCWFFNLTGPSANIDLACSSSMIALDMSCQGLRNKGSNMALVGGPNSLISPGMFMSLTNMNFLSPNSLCYRFDSRAIGCTRGEGYGVLVLKRIEDAIRDGDTIRAVIRYTGA</sequence>
<evidence type="ECO:0000259" key="3">
    <source>
        <dbReference type="PROSITE" id="PS52004"/>
    </source>
</evidence>
<proteinExistence type="predicted"/>
<dbReference type="GO" id="GO:0044550">
    <property type="term" value="P:secondary metabolite biosynthetic process"/>
    <property type="evidence" value="ECO:0007669"/>
    <property type="project" value="TreeGrafter"/>
</dbReference>
<dbReference type="PANTHER" id="PTHR43775">
    <property type="entry name" value="FATTY ACID SYNTHASE"/>
    <property type="match status" value="1"/>
</dbReference>
<gene>
    <name evidence="4" type="ORF">K469DRAFT_526609</name>
</gene>
<dbReference type="InterPro" id="IPR018201">
    <property type="entry name" value="Ketoacyl_synth_AS"/>
</dbReference>
<feature type="non-terminal residue" evidence="4">
    <location>
        <position position="116"/>
    </location>
</feature>